<feature type="compositionally biased region" description="Polar residues" evidence="1">
    <location>
        <begin position="233"/>
        <end position="243"/>
    </location>
</feature>
<dbReference type="PANTHER" id="PTHR14689">
    <property type="entry name" value="PHORBOL-ESTER_DAG-TYPE DOMAIN-CONTAINING PROTEIN"/>
    <property type="match status" value="1"/>
</dbReference>
<dbReference type="InterPro" id="IPR025451">
    <property type="entry name" value="DUF4211"/>
</dbReference>
<proteinExistence type="predicted"/>
<accession>A0AAN6ELN4</accession>
<feature type="compositionally biased region" description="Acidic residues" evidence="1">
    <location>
        <begin position="440"/>
        <end position="452"/>
    </location>
</feature>
<dbReference type="Proteomes" id="UP001161757">
    <property type="component" value="Unassembled WGS sequence"/>
</dbReference>
<dbReference type="PANTHER" id="PTHR14689:SF0">
    <property type="entry name" value="COILED-COIL DOMAIN-CONTAINING PROTEIN 82"/>
    <property type="match status" value="1"/>
</dbReference>
<dbReference type="EMBL" id="JAJGCB010000023">
    <property type="protein sequence ID" value="KAJ8987652.1"/>
    <property type="molecule type" value="Genomic_DNA"/>
</dbReference>
<dbReference type="GO" id="GO:0005634">
    <property type="term" value="C:nucleus"/>
    <property type="evidence" value="ECO:0007669"/>
    <property type="project" value="TreeGrafter"/>
</dbReference>
<feature type="compositionally biased region" description="Polar residues" evidence="1">
    <location>
        <begin position="57"/>
        <end position="72"/>
    </location>
</feature>
<gene>
    <name evidence="3" type="ORF">HRR80_008286</name>
</gene>
<feature type="compositionally biased region" description="Acidic residues" evidence="1">
    <location>
        <begin position="273"/>
        <end position="282"/>
    </location>
</feature>
<feature type="region of interest" description="Disordered" evidence="1">
    <location>
        <begin position="39"/>
        <end position="508"/>
    </location>
</feature>
<dbReference type="Pfam" id="PF13926">
    <property type="entry name" value="DUF4211"/>
    <property type="match status" value="1"/>
</dbReference>
<protein>
    <recommendedName>
        <fullName evidence="2">DUF4211 domain-containing protein</fullName>
    </recommendedName>
</protein>
<sequence>MQYLYLDSILSFSQVDSRSWTVRAERESQLTSILQSSIMAGRTGASAPRRSARNQKRQTTLQFSPLPSSSPAKSGYSPAVQNRLASVRYQGSKHASKTPQDGEDDKVGLTAALPTPEPSSQVGDSHHVTVRSPTRTASPSSSPAQRVSSYENQDDEEDDYEDDLVPSARKRRRFSPIGNPVHQSGSPQSRRSGRSQFNSATQPKYSSRADRTILAEPQSSPLKRRSGRRRAHQSPSRTAQSPDSEYRSSSPAVSNHVSSTARQSTSRLSDLGSPEDSDDEDIVMASRPTARRQRQSKPAASRDPFVVNDDDVEYISDNDRPMRAHKSRGSKADDFVVDDDEVEYISSDNGTSHVAKNNGRSRNISASHKTPSKRRRSRKEQEELDEDLKDLQDSNSEPEITESKGRTRGGPVTTARDKTRAHLELLRRRRAGERAPRVEDSDEEEPEEDGVDIDFIGRPDRDISPEGSVHSSVDTDQEGELNQGLIDDGDEDDFIEHDTAGGGRLGRPQLHPDIPLEFTSFASAKPRELFPHIIEWLVKNKIAPAFSRDDELYKLAFARVDDQVKAQAGSRLISSAWGDDFKRAVLARPDMKVQALPGDDEDNIRNCDACNRSGHPARYEFVLSGQPYYRDSLEPVEAEDEDEDDEDDNSDSQSRDEYGHVLPPSNRKFYLGRFCAANAEMGHKLTHWKYHLNEALMSYLEEQGVLSPEAIVARDKMNKKKLEKLAENIVDNMQETGVIAEFWADFENDLNDARLGMEDFDRKGGRSKGRVGAVRARGGNGSIREWGDDGRYRVTNAVTVDSDSD</sequence>
<evidence type="ECO:0000259" key="2">
    <source>
        <dbReference type="Pfam" id="PF13926"/>
    </source>
</evidence>
<feature type="region of interest" description="Disordered" evidence="1">
    <location>
        <begin position="635"/>
        <end position="661"/>
    </location>
</feature>
<organism evidence="3 4">
    <name type="scientific">Exophiala dermatitidis</name>
    <name type="common">Black yeast-like fungus</name>
    <name type="synonym">Wangiella dermatitidis</name>
    <dbReference type="NCBI Taxonomy" id="5970"/>
    <lineage>
        <taxon>Eukaryota</taxon>
        <taxon>Fungi</taxon>
        <taxon>Dikarya</taxon>
        <taxon>Ascomycota</taxon>
        <taxon>Pezizomycotina</taxon>
        <taxon>Eurotiomycetes</taxon>
        <taxon>Chaetothyriomycetidae</taxon>
        <taxon>Chaetothyriales</taxon>
        <taxon>Herpotrichiellaceae</taxon>
        <taxon>Exophiala</taxon>
    </lineage>
</organism>
<evidence type="ECO:0000313" key="3">
    <source>
        <dbReference type="EMBL" id="KAJ8987652.1"/>
    </source>
</evidence>
<feature type="compositionally biased region" description="Acidic residues" evidence="1">
    <location>
        <begin position="635"/>
        <end position="650"/>
    </location>
</feature>
<feature type="compositionally biased region" description="Basic residues" evidence="1">
    <location>
        <begin position="222"/>
        <end position="232"/>
    </location>
</feature>
<evidence type="ECO:0000256" key="1">
    <source>
        <dbReference type="SAM" id="MobiDB-lite"/>
    </source>
</evidence>
<dbReference type="AlphaFoldDB" id="A0AAN6ELN4"/>
<reference evidence="3" key="1">
    <citation type="submission" date="2023-01" db="EMBL/GenBank/DDBJ databases">
        <title>Exophiala dermititidis isolated from Cystic Fibrosis Patient.</title>
        <authorList>
            <person name="Kurbessoian T."/>
            <person name="Crocker A."/>
            <person name="Murante D."/>
            <person name="Hogan D.A."/>
            <person name="Stajich J.E."/>
        </authorList>
    </citation>
    <scope>NUCLEOTIDE SEQUENCE</scope>
    <source>
        <strain evidence="3">Ex8</strain>
    </source>
</reference>
<feature type="compositionally biased region" description="Acidic residues" evidence="1">
    <location>
        <begin position="152"/>
        <end position="164"/>
    </location>
</feature>
<evidence type="ECO:0000313" key="4">
    <source>
        <dbReference type="Proteomes" id="UP001161757"/>
    </source>
</evidence>
<feature type="compositionally biased region" description="Basic and acidic residues" evidence="1">
    <location>
        <begin position="455"/>
        <end position="464"/>
    </location>
</feature>
<feature type="compositionally biased region" description="Low complexity" evidence="1">
    <location>
        <begin position="131"/>
        <end position="144"/>
    </location>
</feature>
<comment type="caution">
    <text evidence="3">The sequence shown here is derived from an EMBL/GenBank/DDBJ whole genome shotgun (WGS) entry which is preliminary data.</text>
</comment>
<feature type="compositionally biased region" description="Low complexity" evidence="1">
    <location>
        <begin position="248"/>
        <end position="259"/>
    </location>
</feature>
<feature type="domain" description="DUF4211" evidence="2">
    <location>
        <begin position="493"/>
        <end position="633"/>
    </location>
</feature>
<feature type="compositionally biased region" description="Basic and acidic residues" evidence="1">
    <location>
        <begin position="415"/>
        <end position="439"/>
    </location>
</feature>
<name>A0AAN6ELN4_EXODE</name>
<feature type="compositionally biased region" description="Low complexity" evidence="1">
    <location>
        <begin position="183"/>
        <end position="196"/>
    </location>
</feature>
<feature type="compositionally biased region" description="Polar residues" evidence="1">
    <location>
        <begin position="346"/>
        <end position="369"/>
    </location>
</feature>